<evidence type="ECO:0000313" key="2">
    <source>
        <dbReference type="EMBL" id="MRX74197.1"/>
    </source>
</evidence>
<gene>
    <name evidence="2" type="ORF">GJU40_18920</name>
</gene>
<dbReference type="AlphaFoldDB" id="A0A7X2M147"/>
<dbReference type="OrthoDB" id="2440228at2"/>
<name>A0A7X2M147_9BACI</name>
<protein>
    <submittedName>
        <fullName evidence="2">PadR family transcriptional regulator</fullName>
    </submittedName>
</protein>
<comment type="caution">
    <text evidence="2">The sequence shown here is derived from an EMBL/GenBank/DDBJ whole genome shotgun (WGS) entry which is preliminary data.</text>
</comment>
<reference evidence="2 3" key="1">
    <citation type="submission" date="2019-11" db="EMBL/GenBank/DDBJ databases">
        <title>Bacillus lacus genome.</title>
        <authorList>
            <person name="Allen C.J."/>
            <person name="Newman J.D."/>
        </authorList>
    </citation>
    <scope>NUCLEOTIDE SEQUENCE [LARGE SCALE GENOMIC DNA]</scope>
    <source>
        <strain evidence="2 3">KCTC 33946</strain>
    </source>
</reference>
<dbReference type="InterPro" id="IPR005149">
    <property type="entry name" value="Tscrpt_reg_PadR_N"/>
</dbReference>
<accession>A0A7X2M147</accession>
<evidence type="ECO:0000313" key="3">
    <source>
        <dbReference type="Proteomes" id="UP000448867"/>
    </source>
</evidence>
<sequence>MEDRLRGLKASLRNTAFNGLEFTDYHRKKINREIKKQAERDEDILLAVLQLLTVEKSGYELASQLRSRGITKFEDHEGFLYSLLHKLENKHILQADWKENAKLYTLNNKGRKLLTKAEKENKRHRFSLHELLEGGS</sequence>
<dbReference type="SUPFAM" id="SSF46785">
    <property type="entry name" value="Winged helix' DNA-binding domain"/>
    <property type="match status" value="1"/>
</dbReference>
<dbReference type="EMBL" id="WKKI01000067">
    <property type="protein sequence ID" value="MRX74197.1"/>
    <property type="molecule type" value="Genomic_DNA"/>
</dbReference>
<dbReference type="InterPro" id="IPR036388">
    <property type="entry name" value="WH-like_DNA-bd_sf"/>
</dbReference>
<dbReference type="Gene3D" id="1.10.10.10">
    <property type="entry name" value="Winged helix-like DNA-binding domain superfamily/Winged helix DNA-binding domain"/>
    <property type="match status" value="1"/>
</dbReference>
<feature type="domain" description="Transcription regulator PadR N-terminal" evidence="1">
    <location>
        <begin position="48"/>
        <end position="115"/>
    </location>
</feature>
<dbReference type="Proteomes" id="UP000448867">
    <property type="component" value="Unassembled WGS sequence"/>
</dbReference>
<dbReference type="InterPro" id="IPR036390">
    <property type="entry name" value="WH_DNA-bd_sf"/>
</dbReference>
<proteinExistence type="predicted"/>
<evidence type="ECO:0000259" key="1">
    <source>
        <dbReference type="Pfam" id="PF03551"/>
    </source>
</evidence>
<dbReference type="NCBIfam" id="NF006931">
    <property type="entry name" value="PRK09416.1"/>
    <property type="match status" value="1"/>
</dbReference>
<organism evidence="2 3">
    <name type="scientific">Metabacillus lacus</name>
    <dbReference type="NCBI Taxonomy" id="1983721"/>
    <lineage>
        <taxon>Bacteria</taxon>
        <taxon>Bacillati</taxon>
        <taxon>Bacillota</taxon>
        <taxon>Bacilli</taxon>
        <taxon>Bacillales</taxon>
        <taxon>Bacillaceae</taxon>
        <taxon>Metabacillus</taxon>
    </lineage>
</organism>
<keyword evidence="3" id="KW-1185">Reference proteome</keyword>
<dbReference type="RefSeq" id="WP_154309649.1">
    <property type="nucleotide sequence ID" value="NZ_WKKI01000067.1"/>
</dbReference>
<dbReference type="Pfam" id="PF03551">
    <property type="entry name" value="PadR"/>
    <property type="match status" value="1"/>
</dbReference>